<dbReference type="PRINTS" id="PR00193">
    <property type="entry name" value="MYOSINHEAVY"/>
</dbReference>
<dbReference type="EMBL" id="VJMH01006965">
    <property type="protein sequence ID" value="KAF0686959.1"/>
    <property type="molecule type" value="Genomic_DNA"/>
</dbReference>
<proteinExistence type="inferred from homology"/>
<dbReference type="Gene3D" id="1.10.10.820">
    <property type="match status" value="1"/>
</dbReference>
<dbReference type="Gene3D" id="1.20.120.720">
    <property type="entry name" value="Myosin VI head, motor domain, U50 subdomain"/>
    <property type="match status" value="1"/>
</dbReference>
<dbReference type="InterPro" id="IPR036961">
    <property type="entry name" value="Kinesin_motor_dom_sf"/>
</dbReference>
<reference evidence="10" key="2">
    <citation type="submission" date="2019-06" db="EMBL/GenBank/DDBJ databases">
        <title>Genomics analysis of Aphanomyces spp. identifies a new class of oomycete effector associated with host adaptation.</title>
        <authorList>
            <person name="Gaulin E."/>
        </authorList>
    </citation>
    <scope>NUCLEOTIDE SEQUENCE</scope>
    <source>
        <strain evidence="10">CBS 578.67</strain>
    </source>
</reference>
<keyword evidence="4 6" id="KW-0505">Motor protein</keyword>
<evidence type="ECO:0000256" key="1">
    <source>
        <dbReference type="ARBA" id="ARBA00022741"/>
    </source>
</evidence>
<gene>
    <name evidence="11" type="primary">Aste57867_21251</name>
    <name evidence="10" type="ORF">As57867_021182</name>
    <name evidence="11" type="ORF">ASTE57867_21251</name>
</gene>
<evidence type="ECO:0000256" key="7">
    <source>
        <dbReference type="SAM" id="Coils"/>
    </source>
</evidence>
<keyword evidence="12" id="KW-1185">Reference proteome</keyword>
<dbReference type="GO" id="GO:0016459">
    <property type="term" value="C:myosin complex"/>
    <property type="evidence" value="ECO:0007669"/>
    <property type="project" value="UniProtKB-KW"/>
</dbReference>
<accession>A0A485LIB2</accession>
<dbReference type="InterPro" id="IPR001609">
    <property type="entry name" value="Myosin_head_motor_dom-like"/>
</dbReference>
<sequence>MGTPVENVEDLTSLVHLDEESIQKTLELRFTQKQIYTTTGSILVALNPFERLPLYAPETKHAYIVHGNRLAAGEKLEKMPPHVYTVADKAFRDMNRSRGQAATESDLLPNQSILVSGESGAGKTETTKIVMHYLASVSVETTHDTSAEHSTVRNRVLESNPILEAFGNARTNRNNNSSRFGKFIRLGFNASGMLLGASISTYLLERVRLISQAKGERNYHIFYELIKGGDRDLLAELGLTQLEDFKYLNQSGCMARLDGVDDAEQFQKTKHAMGTIGMGEEEQAAVMQLVAAVLHLGNLRFEKVPGQDDGCRLVESPTIEFLCTLLGVTKANLQESLTTRSIKAGRDTIKAVLDVQKAEDCKEVVAKTIYARLFDWLVERINDCMNYEDSSSNVTDPNLRFIGIVDIFGFEIFPHNSLEQLCINFANEKLQQLFTKYVFEMEQEEYKAQEIPWTNIDFPNNMLVVNLFEARKGLFKLLDEQCLLPKGSDSALVRSYYDAFAKHPSFTASKLQQGRQLFTVNHYAAPVEYAAEGFCEKNKDHVHDEAIQLLSGSSDEFVKSMFQDYHLLMELATPTIDVDPNRPRRSSGIMSSTVGMKFKSQLGNMLEVLQSTSLHFIRCIKPNDILQPVAYDHPRVLEQLRCSGIVQAAQISRTGYPIRFPHETFLWQYRTLCPLKLPISAMVPYLIKTYKLPQDAGRAPMQVGLTKVFLVYAAYETLNRENIKRLNKSILTIQKAVRGALARRWVKTQKKRVVLLQSLARRFLAKNVLKKLQLEAQRKREAEAREAERLRVEAERLRQEELKRQAVELAKKKEADAAAAAAAAAAALAVAAAQRDTEARLAREREAAAAAAAAAPPLSPPLKIQMSNVPTFYPKTISFDSFDDDEVFNIKNKDIYEVRWEEGMLGLYFGKDETSGMPIVRRIHVQLSQCSDIHSVRVNDLLLQIGTKELVAHESLKQTLEYLASIPKPVVMKFERNGQETAHELAENEFEVLWGKNEPLKVSFRMSIEHQMPFVSNVLNQKYAPAATVRSGDLLTHINDKATAKKSQVDVNRMLSQEPKPCVLRFRRLEPGFEPTPTDRSSTNSFVGESLSFSLNSPSFRNSDPSVMGVPSMRSPVGAPYSGGGGPSSFRESLLDPTAPTYTITWQDTDGALGLVIAPRLENYMEVVQVKEEGAAFAARQRHRVSQGDLLVSVNNDDIRVMGFQSAMHILKTAPKPILLTFQKVAPRDGAVRDNREPSRASFVRGGYQAV</sequence>
<comment type="similarity">
    <text evidence="6">Belongs to the TRAFAC class myosin-kinesin ATPase superfamily. Myosin family.</text>
</comment>
<reference evidence="11 12" key="1">
    <citation type="submission" date="2019-03" db="EMBL/GenBank/DDBJ databases">
        <authorList>
            <person name="Gaulin E."/>
            <person name="Dumas B."/>
        </authorList>
    </citation>
    <scope>NUCLEOTIDE SEQUENCE [LARGE SCALE GENOMIC DNA]</scope>
    <source>
        <strain evidence="11">CBS 568.67</strain>
    </source>
</reference>
<keyword evidence="2 6" id="KW-0067">ATP-binding</keyword>
<feature type="region of interest" description="Actin-binding" evidence="6">
    <location>
        <begin position="602"/>
        <end position="624"/>
    </location>
</feature>
<dbReference type="SMART" id="SM00015">
    <property type="entry name" value="IQ"/>
    <property type="match status" value="2"/>
</dbReference>
<evidence type="ECO:0000259" key="8">
    <source>
        <dbReference type="PROSITE" id="PS50106"/>
    </source>
</evidence>
<feature type="coiled-coil region" evidence="7">
    <location>
        <begin position="765"/>
        <end position="812"/>
    </location>
</feature>
<dbReference type="PROSITE" id="PS50106">
    <property type="entry name" value="PDZ"/>
    <property type="match status" value="1"/>
</dbReference>
<evidence type="ECO:0000256" key="3">
    <source>
        <dbReference type="ARBA" id="ARBA00023123"/>
    </source>
</evidence>
<protein>
    <submittedName>
        <fullName evidence="11">Aste57867_21251 protein</fullName>
    </submittedName>
</protein>
<dbReference type="Gene3D" id="3.40.850.10">
    <property type="entry name" value="Kinesin motor domain"/>
    <property type="match status" value="1"/>
</dbReference>
<dbReference type="PANTHER" id="PTHR13140:SF845">
    <property type="entry name" value="MYOSIN-LIKE PROTEIN"/>
    <property type="match status" value="1"/>
</dbReference>
<evidence type="ECO:0000256" key="2">
    <source>
        <dbReference type="ARBA" id="ARBA00022840"/>
    </source>
</evidence>
<dbReference type="SUPFAM" id="SSF52540">
    <property type="entry name" value="P-loop containing nucleoside triphosphate hydrolases"/>
    <property type="match status" value="1"/>
</dbReference>
<dbReference type="InterPro" id="IPR027417">
    <property type="entry name" value="P-loop_NTPase"/>
</dbReference>
<dbReference type="Gene3D" id="1.20.5.4820">
    <property type="match status" value="1"/>
</dbReference>
<dbReference type="GO" id="GO:0016020">
    <property type="term" value="C:membrane"/>
    <property type="evidence" value="ECO:0007669"/>
    <property type="project" value="TreeGrafter"/>
</dbReference>
<keyword evidence="3 6" id="KW-0518">Myosin</keyword>
<dbReference type="PANTHER" id="PTHR13140">
    <property type="entry name" value="MYOSIN"/>
    <property type="match status" value="1"/>
</dbReference>
<dbReference type="FunFam" id="1.10.10.820:FF:000001">
    <property type="entry name" value="Myosin heavy chain"/>
    <property type="match status" value="1"/>
</dbReference>
<dbReference type="EMBL" id="CAADRA010006991">
    <property type="protein sequence ID" value="VFT97923.1"/>
    <property type="molecule type" value="Genomic_DNA"/>
</dbReference>
<dbReference type="PROSITE" id="PS51456">
    <property type="entry name" value="MYOSIN_MOTOR"/>
    <property type="match status" value="1"/>
</dbReference>
<dbReference type="SUPFAM" id="SSF50156">
    <property type="entry name" value="PDZ domain-like"/>
    <property type="match status" value="2"/>
</dbReference>
<dbReference type="GO" id="GO:0005737">
    <property type="term" value="C:cytoplasm"/>
    <property type="evidence" value="ECO:0007669"/>
    <property type="project" value="TreeGrafter"/>
</dbReference>
<evidence type="ECO:0000313" key="12">
    <source>
        <dbReference type="Proteomes" id="UP000332933"/>
    </source>
</evidence>
<feature type="domain" description="Myosin motor" evidence="9">
    <location>
        <begin position="6"/>
        <end position="723"/>
    </location>
</feature>
<dbReference type="GO" id="GO:0007015">
    <property type="term" value="P:actin filament organization"/>
    <property type="evidence" value="ECO:0007669"/>
    <property type="project" value="TreeGrafter"/>
</dbReference>
<evidence type="ECO:0000313" key="11">
    <source>
        <dbReference type="EMBL" id="VFT97923.1"/>
    </source>
</evidence>
<evidence type="ECO:0000256" key="4">
    <source>
        <dbReference type="ARBA" id="ARBA00023175"/>
    </source>
</evidence>
<keyword evidence="5 6" id="KW-0009">Actin-binding</keyword>
<dbReference type="SMART" id="SM00228">
    <property type="entry name" value="PDZ"/>
    <property type="match status" value="2"/>
</dbReference>
<name>A0A485LIB2_9STRA</name>
<dbReference type="GO" id="GO:0051015">
    <property type="term" value="F:actin filament binding"/>
    <property type="evidence" value="ECO:0007669"/>
    <property type="project" value="TreeGrafter"/>
</dbReference>
<dbReference type="Pfam" id="PF00612">
    <property type="entry name" value="IQ"/>
    <property type="match status" value="1"/>
</dbReference>
<dbReference type="CDD" id="cd00136">
    <property type="entry name" value="PDZ_canonical"/>
    <property type="match status" value="1"/>
</dbReference>
<evidence type="ECO:0000256" key="5">
    <source>
        <dbReference type="ARBA" id="ARBA00023203"/>
    </source>
</evidence>
<dbReference type="InterPro" id="IPR036034">
    <property type="entry name" value="PDZ_sf"/>
</dbReference>
<dbReference type="GO" id="GO:0000146">
    <property type="term" value="F:microfilament motor activity"/>
    <property type="evidence" value="ECO:0007669"/>
    <property type="project" value="TreeGrafter"/>
</dbReference>
<dbReference type="PROSITE" id="PS50096">
    <property type="entry name" value="IQ"/>
    <property type="match status" value="1"/>
</dbReference>
<dbReference type="InterPro" id="IPR000048">
    <property type="entry name" value="IQ_motif_EF-hand-BS"/>
</dbReference>
<dbReference type="Pfam" id="PF00063">
    <property type="entry name" value="Myosin_head"/>
    <property type="match status" value="1"/>
</dbReference>
<evidence type="ECO:0000256" key="6">
    <source>
        <dbReference type="PROSITE-ProRule" id="PRU00782"/>
    </source>
</evidence>
<keyword evidence="1 6" id="KW-0547">Nucleotide-binding</keyword>
<dbReference type="GO" id="GO:0005524">
    <property type="term" value="F:ATP binding"/>
    <property type="evidence" value="ECO:0007669"/>
    <property type="project" value="UniProtKB-UniRule"/>
</dbReference>
<dbReference type="AlphaFoldDB" id="A0A485LIB2"/>
<dbReference type="Proteomes" id="UP000332933">
    <property type="component" value="Unassembled WGS sequence"/>
</dbReference>
<dbReference type="InterPro" id="IPR001478">
    <property type="entry name" value="PDZ"/>
</dbReference>
<dbReference type="Gene3D" id="2.30.42.10">
    <property type="match status" value="1"/>
</dbReference>
<dbReference type="Gene3D" id="1.20.58.530">
    <property type="match status" value="1"/>
</dbReference>
<dbReference type="OrthoDB" id="6108017at2759"/>
<keyword evidence="7" id="KW-0175">Coiled coil</keyword>
<feature type="domain" description="PDZ" evidence="8">
    <location>
        <begin position="1147"/>
        <end position="1226"/>
    </location>
</feature>
<dbReference type="SMART" id="SM00242">
    <property type="entry name" value="MYSc"/>
    <property type="match status" value="1"/>
</dbReference>
<feature type="binding site" evidence="6">
    <location>
        <begin position="117"/>
        <end position="124"/>
    </location>
    <ligand>
        <name>ATP</name>
        <dbReference type="ChEBI" id="CHEBI:30616"/>
    </ligand>
</feature>
<evidence type="ECO:0000259" key="9">
    <source>
        <dbReference type="PROSITE" id="PS51456"/>
    </source>
</evidence>
<organism evidence="11 12">
    <name type="scientific">Aphanomyces stellatus</name>
    <dbReference type="NCBI Taxonomy" id="120398"/>
    <lineage>
        <taxon>Eukaryota</taxon>
        <taxon>Sar</taxon>
        <taxon>Stramenopiles</taxon>
        <taxon>Oomycota</taxon>
        <taxon>Saprolegniomycetes</taxon>
        <taxon>Saprolegniales</taxon>
        <taxon>Verrucalvaceae</taxon>
        <taxon>Aphanomyces</taxon>
    </lineage>
</organism>
<evidence type="ECO:0000313" key="10">
    <source>
        <dbReference type="EMBL" id="KAF0686959.1"/>
    </source>
</evidence>